<dbReference type="PANTHER" id="PTHR43133">
    <property type="entry name" value="RNA POLYMERASE ECF-TYPE SIGMA FACTO"/>
    <property type="match status" value="1"/>
</dbReference>
<dbReference type="CDD" id="cd06171">
    <property type="entry name" value="Sigma70_r4"/>
    <property type="match status" value="1"/>
</dbReference>
<evidence type="ECO:0000256" key="3">
    <source>
        <dbReference type="ARBA" id="ARBA00023082"/>
    </source>
</evidence>
<evidence type="ECO:0000313" key="7">
    <source>
        <dbReference type="EMBL" id="MDU0205608.1"/>
    </source>
</evidence>
<reference evidence="7 8" key="1">
    <citation type="submission" date="2023-10" db="EMBL/GenBank/DDBJ databases">
        <title>Paenibacillus strain PFR10 Genome sequencing and assembly.</title>
        <authorList>
            <person name="Kim I."/>
        </authorList>
    </citation>
    <scope>NUCLEOTIDE SEQUENCE [LARGE SCALE GENOMIC DNA]</scope>
    <source>
        <strain evidence="7 8">PFR10</strain>
    </source>
</reference>
<name>A0ABU3RN84_9BACL</name>
<accession>A0ABU3RN84</accession>
<dbReference type="EMBL" id="JAWCUD010000015">
    <property type="protein sequence ID" value="MDU0205608.1"/>
    <property type="molecule type" value="Genomic_DNA"/>
</dbReference>
<comment type="similarity">
    <text evidence="1">Belongs to the sigma-70 factor family. ECF subfamily.</text>
</comment>
<dbReference type="SUPFAM" id="SSF88946">
    <property type="entry name" value="Sigma2 domain of RNA polymerase sigma factors"/>
    <property type="match status" value="1"/>
</dbReference>
<feature type="domain" description="RNA polymerase sigma factor 70 region 4 type 2" evidence="6">
    <location>
        <begin position="148"/>
        <end position="199"/>
    </location>
</feature>
<evidence type="ECO:0000259" key="6">
    <source>
        <dbReference type="Pfam" id="PF08281"/>
    </source>
</evidence>
<evidence type="ECO:0000256" key="2">
    <source>
        <dbReference type="ARBA" id="ARBA00023015"/>
    </source>
</evidence>
<evidence type="ECO:0000256" key="4">
    <source>
        <dbReference type="ARBA" id="ARBA00023163"/>
    </source>
</evidence>
<organism evidence="7 8">
    <name type="scientific">Paenibacillus violae</name>
    <dbReference type="NCBI Taxonomy" id="3077234"/>
    <lineage>
        <taxon>Bacteria</taxon>
        <taxon>Bacillati</taxon>
        <taxon>Bacillota</taxon>
        <taxon>Bacilli</taxon>
        <taxon>Bacillales</taxon>
        <taxon>Paenibacillaceae</taxon>
        <taxon>Paenibacillus</taxon>
    </lineage>
</organism>
<dbReference type="NCBIfam" id="TIGR02937">
    <property type="entry name" value="sigma70-ECF"/>
    <property type="match status" value="1"/>
</dbReference>
<dbReference type="InterPro" id="IPR039425">
    <property type="entry name" value="RNA_pol_sigma-70-like"/>
</dbReference>
<evidence type="ECO:0000259" key="5">
    <source>
        <dbReference type="Pfam" id="PF04542"/>
    </source>
</evidence>
<comment type="caution">
    <text evidence="7">The sequence shown here is derived from an EMBL/GenBank/DDBJ whole genome shotgun (WGS) entry which is preliminary data.</text>
</comment>
<dbReference type="InterPro" id="IPR013249">
    <property type="entry name" value="RNA_pol_sigma70_r4_t2"/>
</dbReference>
<dbReference type="InterPro" id="IPR007627">
    <property type="entry name" value="RNA_pol_sigma70_r2"/>
</dbReference>
<dbReference type="Pfam" id="PF04542">
    <property type="entry name" value="Sigma70_r2"/>
    <property type="match status" value="1"/>
</dbReference>
<dbReference type="InterPro" id="IPR014284">
    <property type="entry name" value="RNA_pol_sigma-70_dom"/>
</dbReference>
<keyword evidence="3" id="KW-0731">Sigma factor</keyword>
<gene>
    <name evidence="7" type="ORF">RQP52_31485</name>
</gene>
<keyword evidence="2" id="KW-0805">Transcription regulation</keyword>
<dbReference type="InterPro" id="IPR013324">
    <property type="entry name" value="RNA_pol_sigma_r3/r4-like"/>
</dbReference>
<dbReference type="Proteomes" id="UP001260980">
    <property type="component" value="Unassembled WGS sequence"/>
</dbReference>
<dbReference type="InterPro" id="IPR013325">
    <property type="entry name" value="RNA_pol_sigma_r2"/>
</dbReference>
<feature type="domain" description="RNA polymerase sigma-70 region 2" evidence="5">
    <location>
        <begin position="41"/>
        <end position="108"/>
    </location>
</feature>
<dbReference type="RefSeq" id="WP_315955517.1">
    <property type="nucleotide sequence ID" value="NZ_JAWCUD010000015.1"/>
</dbReference>
<dbReference type="SUPFAM" id="SSF88659">
    <property type="entry name" value="Sigma3 and sigma4 domains of RNA polymerase sigma factors"/>
    <property type="match status" value="1"/>
</dbReference>
<evidence type="ECO:0000313" key="8">
    <source>
        <dbReference type="Proteomes" id="UP001260980"/>
    </source>
</evidence>
<dbReference type="PANTHER" id="PTHR43133:SF51">
    <property type="entry name" value="RNA POLYMERASE SIGMA FACTOR"/>
    <property type="match status" value="1"/>
</dbReference>
<keyword evidence="4" id="KW-0804">Transcription</keyword>
<keyword evidence="8" id="KW-1185">Reference proteome</keyword>
<dbReference type="Gene3D" id="1.10.1740.10">
    <property type="match status" value="1"/>
</dbReference>
<sequence length="209" mass="24636">MKCRVILVAFVYSCGEEEKHIQEQELVTRILNGDEAAFRELVATYRQYLFQTIYAIVRHTKDAEDLSQDVWSRIYFSLPQYQMKGLKTWMTRIAVNRAIDFKRSASRRREEMTSEMEIPMQAVQTAGTSSFSSNGVEHEVLIKETTELVRQKLHQIPANYHEVLTAYYIQHQSYQDIANAHGVTVKTIESKLYRAKQWLRNNWKEEDFM</sequence>
<dbReference type="InterPro" id="IPR036388">
    <property type="entry name" value="WH-like_DNA-bd_sf"/>
</dbReference>
<dbReference type="Pfam" id="PF08281">
    <property type="entry name" value="Sigma70_r4_2"/>
    <property type="match status" value="1"/>
</dbReference>
<proteinExistence type="inferred from homology"/>
<protein>
    <submittedName>
        <fullName evidence="7">Sigma-70 family RNA polymerase sigma factor</fullName>
    </submittedName>
</protein>
<evidence type="ECO:0000256" key="1">
    <source>
        <dbReference type="ARBA" id="ARBA00010641"/>
    </source>
</evidence>
<dbReference type="Gene3D" id="1.10.10.10">
    <property type="entry name" value="Winged helix-like DNA-binding domain superfamily/Winged helix DNA-binding domain"/>
    <property type="match status" value="1"/>
</dbReference>